<sequence length="77" mass="8586">MISSTTNEPHRSGAHESEVHNMSEIIKALEAKGYMVCNQFDGFFGTLPDTYELYDKNGNIVADNLTEQDLIKTCSTL</sequence>
<dbReference type="EMBL" id="BK015824">
    <property type="protein sequence ID" value="DAE26960.1"/>
    <property type="molecule type" value="Genomic_DNA"/>
</dbReference>
<organism evidence="1">
    <name type="scientific">virus sp. ct6Ax4</name>
    <dbReference type="NCBI Taxonomy" id="2826791"/>
    <lineage>
        <taxon>Viruses</taxon>
    </lineage>
</organism>
<protein>
    <submittedName>
        <fullName evidence="1">IreB regulatory phosphoprotein</fullName>
    </submittedName>
</protein>
<reference evidence="1" key="1">
    <citation type="journal article" date="2021" name="Proc. Natl. Acad. Sci. U.S.A.">
        <title>A Catalog of Tens of Thousands of Viruses from Human Metagenomes Reveals Hidden Associations with Chronic Diseases.</title>
        <authorList>
            <person name="Tisza M.J."/>
            <person name="Buck C.B."/>
        </authorList>
    </citation>
    <scope>NUCLEOTIDE SEQUENCE</scope>
    <source>
        <strain evidence="1">Ct6Ax4</strain>
    </source>
</reference>
<proteinExistence type="predicted"/>
<accession>A0A8S5R6E9</accession>
<name>A0A8S5R6E9_9VIRU</name>
<evidence type="ECO:0000313" key="1">
    <source>
        <dbReference type="EMBL" id="DAE26960.1"/>
    </source>
</evidence>